<dbReference type="Gene3D" id="1.10.443.10">
    <property type="entry name" value="Intergrase catalytic core"/>
    <property type="match status" value="1"/>
</dbReference>
<dbReference type="InterPro" id="IPR002104">
    <property type="entry name" value="Integrase_catalytic"/>
</dbReference>
<evidence type="ECO:0000313" key="9">
    <source>
        <dbReference type="Proteomes" id="UP001595379"/>
    </source>
</evidence>
<dbReference type="InterPro" id="IPR050090">
    <property type="entry name" value="Tyrosine_recombinase_XerCD"/>
</dbReference>
<dbReference type="PANTHER" id="PTHR30349:SF64">
    <property type="entry name" value="PROPHAGE INTEGRASE INTD-RELATED"/>
    <property type="match status" value="1"/>
</dbReference>
<evidence type="ECO:0000256" key="3">
    <source>
        <dbReference type="ARBA" id="ARBA00023125"/>
    </source>
</evidence>
<protein>
    <submittedName>
        <fullName evidence="8">DUF6538 domain-containing protein</fullName>
    </submittedName>
</protein>
<dbReference type="EMBL" id="JBHRSV010000008">
    <property type="protein sequence ID" value="MFC2925762.1"/>
    <property type="molecule type" value="Genomic_DNA"/>
</dbReference>
<organism evidence="8 9">
    <name type="scientific">Hyphobacterium vulgare</name>
    <dbReference type="NCBI Taxonomy" id="1736751"/>
    <lineage>
        <taxon>Bacteria</taxon>
        <taxon>Pseudomonadati</taxon>
        <taxon>Pseudomonadota</taxon>
        <taxon>Alphaproteobacteria</taxon>
        <taxon>Maricaulales</taxon>
        <taxon>Maricaulaceae</taxon>
        <taxon>Hyphobacterium</taxon>
    </lineage>
</organism>
<evidence type="ECO:0000256" key="4">
    <source>
        <dbReference type="ARBA" id="ARBA00023172"/>
    </source>
</evidence>
<reference evidence="9" key="1">
    <citation type="journal article" date="2019" name="Int. J. Syst. Evol. Microbiol.">
        <title>The Global Catalogue of Microorganisms (GCM) 10K type strain sequencing project: providing services to taxonomists for standard genome sequencing and annotation.</title>
        <authorList>
            <consortium name="The Broad Institute Genomics Platform"/>
            <consortium name="The Broad Institute Genome Sequencing Center for Infectious Disease"/>
            <person name="Wu L."/>
            <person name="Ma J."/>
        </authorList>
    </citation>
    <scope>NUCLEOTIDE SEQUENCE [LARGE SCALE GENOMIC DNA]</scope>
    <source>
        <strain evidence="9">KCTC 52487</strain>
    </source>
</reference>
<dbReference type="InterPro" id="IPR046668">
    <property type="entry name" value="DUF6538"/>
</dbReference>
<evidence type="ECO:0000256" key="2">
    <source>
        <dbReference type="ARBA" id="ARBA00022908"/>
    </source>
</evidence>
<dbReference type="PROSITE" id="PS51900">
    <property type="entry name" value="CB"/>
    <property type="match status" value="1"/>
</dbReference>
<dbReference type="PANTHER" id="PTHR30349">
    <property type="entry name" value="PHAGE INTEGRASE-RELATED"/>
    <property type="match status" value="1"/>
</dbReference>
<evidence type="ECO:0000256" key="1">
    <source>
        <dbReference type="ARBA" id="ARBA00008857"/>
    </source>
</evidence>
<name>A0ABV6ZWJ4_9PROT</name>
<dbReference type="InterPro" id="IPR044068">
    <property type="entry name" value="CB"/>
</dbReference>
<sequence>MAWYMEQAVRIAVTGLKREGDWYHFRRTVPPDLREIVGKREWKRSLGLKVGDELRAAARARALWKETEAQIAELREKIAHRDDPARLAKEAGEWAAEFELLEGQRGSVRETVLHERGMEALDSQRDLAIDHIIEAAGKKFGWDEEGRPRAFTPEQEAKLAVLEAGKPVSPPLTIARARDLYIQDRYAGKRNKAVIQGVGQFIDLAGDLVLHDITRPIVIKWLNDLAIKNDQSKGTIKRRLGTLRAIFNHARDNYGLAGDNPFARQKVPDVARRGNPRVPFHKVHYSLLDRHLQTGKVADEQRLILTLLRYTGCRPSEIGGLSRSEVYLDTDVPVIRVRWTEDRRVKTGSSERIVPLVGPALDACKEAVERSRSEALFSERYQNTDRLSQALMRVIHRAGIPKTNRRLVIYSFRHSIKEALRLAGVADELQDALMGHTSNHVGRGYGAQRRPASVLSEAMAKAHPLLGEVDETEYLPGELPDPEFLAKISKGASNGTAE</sequence>
<keyword evidence="9" id="KW-1185">Reference proteome</keyword>
<evidence type="ECO:0000259" key="6">
    <source>
        <dbReference type="PROSITE" id="PS51898"/>
    </source>
</evidence>
<dbReference type="Pfam" id="PF20172">
    <property type="entry name" value="DUF6538"/>
    <property type="match status" value="1"/>
</dbReference>
<evidence type="ECO:0000256" key="5">
    <source>
        <dbReference type="PROSITE-ProRule" id="PRU01248"/>
    </source>
</evidence>
<dbReference type="SUPFAM" id="SSF56349">
    <property type="entry name" value="DNA breaking-rejoining enzymes"/>
    <property type="match status" value="1"/>
</dbReference>
<comment type="caution">
    <text evidence="8">The sequence shown here is derived from an EMBL/GenBank/DDBJ whole genome shotgun (WGS) entry which is preliminary data.</text>
</comment>
<comment type="similarity">
    <text evidence="1">Belongs to the 'phage' integrase family.</text>
</comment>
<dbReference type="PROSITE" id="PS51898">
    <property type="entry name" value="TYR_RECOMBINASE"/>
    <property type="match status" value="1"/>
</dbReference>
<feature type="domain" description="Core-binding (CB)" evidence="7">
    <location>
        <begin position="172"/>
        <end position="251"/>
    </location>
</feature>
<dbReference type="InterPro" id="IPR013762">
    <property type="entry name" value="Integrase-like_cat_sf"/>
</dbReference>
<keyword evidence="3 5" id="KW-0238">DNA-binding</keyword>
<evidence type="ECO:0000259" key="7">
    <source>
        <dbReference type="PROSITE" id="PS51900"/>
    </source>
</evidence>
<dbReference type="InterPro" id="IPR011010">
    <property type="entry name" value="DNA_brk_join_enz"/>
</dbReference>
<proteinExistence type="inferred from homology"/>
<feature type="domain" description="Tyr recombinase" evidence="6">
    <location>
        <begin position="281"/>
        <end position="459"/>
    </location>
</feature>
<evidence type="ECO:0000313" key="8">
    <source>
        <dbReference type="EMBL" id="MFC2925762.1"/>
    </source>
</evidence>
<dbReference type="Proteomes" id="UP001595379">
    <property type="component" value="Unassembled WGS sequence"/>
</dbReference>
<dbReference type="Pfam" id="PF00589">
    <property type="entry name" value="Phage_integrase"/>
    <property type="match status" value="1"/>
</dbReference>
<accession>A0ABV6ZWJ4</accession>
<dbReference type="InterPro" id="IPR010998">
    <property type="entry name" value="Integrase_recombinase_N"/>
</dbReference>
<dbReference type="Gene3D" id="1.10.150.130">
    <property type="match status" value="1"/>
</dbReference>
<keyword evidence="4" id="KW-0233">DNA recombination</keyword>
<keyword evidence="2" id="KW-0229">DNA integration</keyword>
<gene>
    <name evidence="8" type="ORF">ACFOOR_06560</name>
</gene>